<accession>A0A1I0RLU3</accession>
<dbReference type="InterPro" id="IPR029058">
    <property type="entry name" value="AB_hydrolase_fold"/>
</dbReference>
<evidence type="ECO:0000313" key="2">
    <source>
        <dbReference type="Proteomes" id="UP000199310"/>
    </source>
</evidence>
<sequence length="303" mass="33476">MILLLMIKGNVYLLLASLLLAGSAQSQIKFQTVAPGETQAGLTTVHTPHLVVTPAAENNRHQLLVMIPGTGGSATGLRTFDSTFAAMGYYVVSLDYVNNVITTVCSKSEDSACFDHFRQEIMFGTDVSDKVVVDSANSLVNRLTKLLLYQAANDKAWAGFVRKGKVRWDKVIAAGHSQGAGHAAYFGKQFPLRGVLMFSGPQDYLQNFNAPAHWQRERSRTPVKRYYAFLHNADPFNYQYQVADVSVINHQAVTDTTMVQPGQAVHSTRSILVTDIDRKDRHGSTLLTDFVGVWKYMISNATK</sequence>
<evidence type="ECO:0000313" key="1">
    <source>
        <dbReference type="EMBL" id="SEW42138.1"/>
    </source>
</evidence>
<dbReference type="Proteomes" id="UP000199310">
    <property type="component" value="Unassembled WGS sequence"/>
</dbReference>
<evidence type="ECO:0008006" key="3">
    <source>
        <dbReference type="Google" id="ProtNLM"/>
    </source>
</evidence>
<organism evidence="1 2">
    <name type="scientific">Chitinophaga arvensicola</name>
    <dbReference type="NCBI Taxonomy" id="29529"/>
    <lineage>
        <taxon>Bacteria</taxon>
        <taxon>Pseudomonadati</taxon>
        <taxon>Bacteroidota</taxon>
        <taxon>Chitinophagia</taxon>
        <taxon>Chitinophagales</taxon>
        <taxon>Chitinophagaceae</taxon>
        <taxon>Chitinophaga</taxon>
    </lineage>
</organism>
<dbReference type="OrthoDB" id="651780at2"/>
<dbReference type="EMBL" id="FOJG01000001">
    <property type="protein sequence ID" value="SEW42138.1"/>
    <property type="molecule type" value="Genomic_DNA"/>
</dbReference>
<keyword evidence="2" id="KW-1185">Reference proteome</keyword>
<dbReference type="STRING" id="29529.SAMN04488122_3071"/>
<reference evidence="2" key="1">
    <citation type="submission" date="2016-10" db="EMBL/GenBank/DDBJ databases">
        <authorList>
            <person name="Varghese N."/>
            <person name="Submissions S."/>
        </authorList>
    </citation>
    <scope>NUCLEOTIDE SEQUENCE [LARGE SCALE GENOMIC DNA]</scope>
    <source>
        <strain evidence="2">DSM 3695</strain>
    </source>
</reference>
<gene>
    <name evidence="1" type="ORF">SAMN04488122_3071</name>
</gene>
<dbReference type="SUPFAM" id="SSF53474">
    <property type="entry name" value="alpha/beta-Hydrolases"/>
    <property type="match status" value="1"/>
</dbReference>
<dbReference type="InterPro" id="IPR058180">
    <property type="entry name" value="BPSS1187-like"/>
</dbReference>
<dbReference type="RefSeq" id="WP_143059165.1">
    <property type="nucleotide sequence ID" value="NZ_FOJG01000001.1"/>
</dbReference>
<protein>
    <recommendedName>
        <fullName evidence="3">Alpha/beta hydrolase family protein</fullName>
    </recommendedName>
</protein>
<name>A0A1I0RLU3_9BACT</name>
<dbReference type="Gene3D" id="3.40.50.1820">
    <property type="entry name" value="alpha/beta hydrolase"/>
    <property type="match status" value="1"/>
</dbReference>
<dbReference type="AlphaFoldDB" id="A0A1I0RLU3"/>
<proteinExistence type="predicted"/>
<dbReference type="NCBIfam" id="NF047580">
    <property type="entry name" value="BPSS1187_fam"/>
    <property type="match status" value="1"/>
</dbReference>